<name>A0A971M2Q3_9BACT</name>
<dbReference type="EMBL" id="JAAYEE010000028">
    <property type="protein sequence ID" value="NLW34194.1"/>
    <property type="molecule type" value="Genomic_DNA"/>
</dbReference>
<sequence length="1153" mass="133431">MPTTEQLRSRLLRKLKELFQLDQPDLDFGFYRIMHAKAQQVSEFIEKDLLKIVEDAFGEVDQIQKTTLQAKIDDAIETARKFGAPDPEQTDAAREARARYKAVEGSTAAEADIYDHLYRFFERYYDDGDFVSRRYYTRETEARSAPFAVPYNGEEVKLHWANADQYYIKTTEYFSNFTFDLSSAARVQIQKNTKEKVPEMGDLFGDADGNVPDGFRVHFRIVEATEGEHGNVKASDVTKRYFIIHKEKPVEVNDAGEMVINFEYRPDPEKSGQEGTWRDKRNAEAVATILTSVKTMADSKANLATYLRLFIIPAPTESDKKRPLLAKYVNQYTARNTMDYFIHKDLGGFLRRELDFYIKNEMMRLDDIENAEAPAVESYLAKIKVFRKIAGKLIDFLAQLENFQKKLWLKKKFVVETNYCVTLDRIPEELYPEIAANEAQREEWVRLFAIDETRGDLGTPGYSAPLTTAFLKAHNKLVVDTKFFDDDFKASLIASIQDFDEQCDGLLVHGESFQTLYLVRERFRDKVKTIYIDPPYNTSASEIAYKNNYKHSSWLCMVNNSLHLAKRLLRSSDGVICCTIDDFEQRMFSQVIELHFGEVAGTVAIRIKPSGRPIPNGFAISHEYAIFAKINQFYPIARLGHSEEQKLRYRETDEHGRFFWEMFRKAGSNSNRENRPTMFYPFYLNTNNGKLRLPGMEFDTAKQRYLIKEPIGEDEMEIYPIKDDGTDGCWYFGLNRALRIIDEFKAVPQENGEYRVYYRRRPNEGVQPTTLWFESKYSATEHGTALLKAIFGEQETFSYPKSIHAVRDCLAVTGICNTPEGSVLDYLAGSGTTGHAVISLNREDGGKRKYILVEMGGYFDTVLKPRIAKVVYSETWKDGKPTACETGISHCFKYLRLESYEDTLNNLRFDDNPTRHKAMASTPSLKEDFMLHYLLDVETKGSQSLLNIDAFSDPTAYTLKVKKPGSDEYVNRNVDLLETFNYLIGLRVVHIAEPQVFNAIFARITDPELPEDQHTKLVIDGKMRKVNDQLLMTSEQIQPEEDPDHCSLSIDHCSWWFRKVEGWVPKNRENSNNGQKEKVLIVWRKLTGDPEKDNLMLDEWFEKNRISTRDFEFDTIYVNGSNNLPNLQKEGDTWKVRLIEEEFMKRMWDIEEV</sequence>
<evidence type="ECO:0000259" key="7">
    <source>
        <dbReference type="Pfam" id="PF01555"/>
    </source>
</evidence>
<feature type="domain" description="DNA methylase N-4/N-6" evidence="7">
    <location>
        <begin position="527"/>
        <end position="855"/>
    </location>
</feature>
<dbReference type="GO" id="GO:0032259">
    <property type="term" value="P:methylation"/>
    <property type="evidence" value="ECO:0007669"/>
    <property type="project" value="UniProtKB-KW"/>
</dbReference>
<dbReference type="AlphaFoldDB" id="A0A971M2Q3"/>
<keyword evidence="3" id="KW-0489">Methyltransferase</keyword>
<comment type="caution">
    <text evidence="8">The sequence shown here is derived from an EMBL/GenBank/DDBJ whole genome shotgun (WGS) entry which is preliminary data.</text>
</comment>
<dbReference type="InterPro" id="IPR002941">
    <property type="entry name" value="DNA_methylase_N4/N6"/>
</dbReference>
<evidence type="ECO:0000313" key="9">
    <source>
        <dbReference type="Proteomes" id="UP000777265"/>
    </source>
</evidence>
<dbReference type="Gene3D" id="3.40.50.150">
    <property type="entry name" value="Vaccinia Virus protein VP39"/>
    <property type="match status" value="1"/>
</dbReference>
<reference evidence="8" key="1">
    <citation type="journal article" date="2020" name="Biotechnol. Biofuels">
        <title>New insights from the biogas microbiome by comprehensive genome-resolved metagenomics of nearly 1600 species originating from multiple anaerobic digesters.</title>
        <authorList>
            <person name="Campanaro S."/>
            <person name="Treu L."/>
            <person name="Rodriguez-R L.M."/>
            <person name="Kovalovszki A."/>
            <person name="Ziels R.M."/>
            <person name="Maus I."/>
            <person name="Zhu X."/>
            <person name="Kougias P.G."/>
            <person name="Basile A."/>
            <person name="Luo G."/>
            <person name="Schluter A."/>
            <person name="Konstantinidis K.T."/>
            <person name="Angelidaki I."/>
        </authorList>
    </citation>
    <scope>NUCLEOTIDE SEQUENCE</scope>
    <source>
        <strain evidence="8">AS06rmzACSIP_7</strain>
    </source>
</reference>
<dbReference type="GO" id="GO:0003677">
    <property type="term" value="F:DNA binding"/>
    <property type="evidence" value="ECO:0007669"/>
    <property type="project" value="InterPro"/>
</dbReference>
<dbReference type="InterPro" id="IPR029063">
    <property type="entry name" value="SAM-dependent_MTases_sf"/>
</dbReference>
<evidence type="ECO:0000256" key="3">
    <source>
        <dbReference type="ARBA" id="ARBA00022603"/>
    </source>
</evidence>
<accession>A0A971M2Q3</accession>
<dbReference type="PRINTS" id="PR00506">
    <property type="entry name" value="D21N6MTFRASE"/>
</dbReference>
<evidence type="ECO:0000256" key="4">
    <source>
        <dbReference type="ARBA" id="ARBA00022679"/>
    </source>
</evidence>
<dbReference type="GO" id="GO:0009007">
    <property type="term" value="F:site-specific DNA-methyltransferase (adenine-specific) activity"/>
    <property type="evidence" value="ECO:0007669"/>
    <property type="project" value="UniProtKB-EC"/>
</dbReference>
<comment type="catalytic activity">
    <reaction evidence="6">
        <text>a 2'-deoxyadenosine in DNA + S-adenosyl-L-methionine = an N(6)-methyl-2'-deoxyadenosine in DNA + S-adenosyl-L-homocysteine + H(+)</text>
        <dbReference type="Rhea" id="RHEA:15197"/>
        <dbReference type="Rhea" id="RHEA-COMP:12418"/>
        <dbReference type="Rhea" id="RHEA-COMP:12419"/>
        <dbReference type="ChEBI" id="CHEBI:15378"/>
        <dbReference type="ChEBI" id="CHEBI:57856"/>
        <dbReference type="ChEBI" id="CHEBI:59789"/>
        <dbReference type="ChEBI" id="CHEBI:90615"/>
        <dbReference type="ChEBI" id="CHEBI:90616"/>
        <dbReference type="EC" id="2.1.1.72"/>
    </reaction>
</comment>
<organism evidence="8 9">
    <name type="scientific">Syntrophorhabdus aromaticivorans</name>
    <dbReference type="NCBI Taxonomy" id="328301"/>
    <lineage>
        <taxon>Bacteria</taxon>
        <taxon>Pseudomonadati</taxon>
        <taxon>Thermodesulfobacteriota</taxon>
        <taxon>Syntrophorhabdia</taxon>
        <taxon>Syntrophorhabdales</taxon>
        <taxon>Syntrophorhabdaceae</taxon>
        <taxon>Syntrophorhabdus</taxon>
    </lineage>
</organism>
<evidence type="ECO:0000313" key="8">
    <source>
        <dbReference type="EMBL" id="NLW34194.1"/>
    </source>
</evidence>
<comment type="similarity">
    <text evidence="1">Belongs to the N(4)/N(6)-methyltransferase family.</text>
</comment>
<reference evidence="8" key="2">
    <citation type="submission" date="2020-01" db="EMBL/GenBank/DDBJ databases">
        <authorList>
            <person name="Campanaro S."/>
        </authorList>
    </citation>
    <scope>NUCLEOTIDE SEQUENCE</scope>
    <source>
        <strain evidence="8">AS06rmzACSIP_7</strain>
    </source>
</reference>
<protein>
    <recommendedName>
        <fullName evidence="2">site-specific DNA-methyltransferase (adenine-specific)</fullName>
        <ecNumber evidence="2">2.1.1.72</ecNumber>
    </recommendedName>
</protein>
<keyword evidence="4" id="KW-0808">Transferase</keyword>
<evidence type="ECO:0000256" key="6">
    <source>
        <dbReference type="ARBA" id="ARBA00047942"/>
    </source>
</evidence>
<dbReference type="SUPFAM" id="SSF53335">
    <property type="entry name" value="S-adenosyl-L-methionine-dependent methyltransferases"/>
    <property type="match status" value="1"/>
</dbReference>
<dbReference type="InterPro" id="IPR002295">
    <property type="entry name" value="N4/N6-MTase_EcoPI_Mod-like"/>
</dbReference>
<dbReference type="Pfam" id="PF01555">
    <property type="entry name" value="N6_N4_Mtase"/>
    <property type="match status" value="1"/>
</dbReference>
<dbReference type="EC" id="2.1.1.72" evidence="2"/>
<keyword evidence="5" id="KW-0949">S-adenosyl-L-methionine</keyword>
<dbReference type="Proteomes" id="UP000777265">
    <property type="component" value="Unassembled WGS sequence"/>
</dbReference>
<evidence type="ECO:0000256" key="1">
    <source>
        <dbReference type="ARBA" id="ARBA00006594"/>
    </source>
</evidence>
<dbReference type="GO" id="GO:0008170">
    <property type="term" value="F:N-methyltransferase activity"/>
    <property type="evidence" value="ECO:0007669"/>
    <property type="project" value="InterPro"/>
</dbReference>
<proteinExistence type="inferred from homology"/>
<gene>
    <name evidence="8" type="ORF">GXY80_01750</name>
</gene>
<dbReference type="InterPro" id="IPR002052">
    <property type="entry name" value="DNA_methylase_N6_adenine_CS"/>
</dbReference>
<evidence type="ECO:0000256" key="5">
    <source>
        <dbReference type="ARBA" id="ARBA00022691"/>
    </source>
</evidence>
<dbReference type="PROSITE" id="PS00092">
    <property type="entry name" value="N6_MTASE"/>
    <property type="match status" value="1"/>
</dbReference>
<evidence type="ECO:0000256" key="2">
    <source>
        <dbReference type="ARBA" id="ARBA00011900"/>
    </source>
</evidence>